<name>A0A1R3L2C0_9ROSI</name>
<protein>
    <submittedName>
        <fullName evidence="1">Uncharacterized protein</fullName>
    </submittedName>
</protein>
<dbReference type="EMBL" id="AWUE01004336">
    <property type="protein sequence ID" value="OMP13420.1"/>
    <property type="molecule type" value="Genomic_DNA"/>
</dbReference>
<evidence type="ECO:0000313" key="1">
    <source>
        <dbReference type="EMBL" id="OMP13420.1"/>
    </source>
</evidence>
<reference evidence="2" key="1">
    <citation type="submission" date="2013-09" db="EMBL/GenBank/DDBJ databases">
        <title>Corchorus olitorius genome sequencing.</title>
        <authorList>
            <person name="Alam M."/>
            <person name="Haque M.S."/>
            <person name="Islam M.S."/>
            <person name="Emdad E.M."/>
            <person name="Islam M.M."/>
            <person name="Ahmed B."/>
            <person name="Halim A."/>
            <person name="Hossen Q.M.M."/>
            <person name="Hossain M.Z."/>
            <person name="Ahmed R."/>
            <person name="Khan M.M."/>
            <person name="Islam R."/>
            <person name="Rashid M.M."/>
            <person name="Khan S.A."/>
            <person name="Rahman M.S."/>
            <person name="Alam M."/>
            <person name="Yahiya A.S."/>
            <person name="Khan M.S."/>
            <person name="Azam M.S."/>
            <person name="Haque T."/>
            <person name="Lashkar M.Z.H."/>
            <person name="Akhand A.I."/>
            <person name="Morshed G."/>
            <person name="Roy S."/>
            <person name="Uddin K.S."/>
            <person name="Rabeya T."/>
            <person name="Hossain A.S."/>
            <person name="Chowdhury A."/>
            <person name="Snigdha A.R."/>
            <person name="Mortoza M.S."/>
            <person name="Matin S.A."/>
            <person name="Hoque S.M.E."/>
            <person name="Islam M.K."/>
            <person name="Roy D.K."/>
            <person name="Haider R."/>
            <person name="Moosa M.M."/>
            <person name="Elias S.M."/>
            <person name="Hasan A.M."/>
            <person name="Jahan S."/>
            <person name="Shafiuddin M."/>
            <person name="Mahmood N."/>
            <person name="Shommy N.S."/>
        </authorList>
    </citation>
    <scope>NUCLEOTIDE SEQUENCE [LARGE SCALE GENOMIC DNA]</scope>
    <source>
        <strain evidence="2">cv. O-4</strain>
    </source>
</reference>
<gene>
    <name evidence="1" type="ORF">COLO4_01717</name>
</gene>
<proteinExistence type="predicted"/>
<accession>A0A1R3L2C0</accession>
<organism evidence="1 2">
    <name type="scientific">Corchorus olitorius</name>
    <dbReference type="NCBI Taxonomy" id="93759"/>
    <lineage>
        <taxon>Eukaryota</taxon>
        <taxon>Viridiplantae</taxon>
        <taxon>Streptophyta</taxon>
        <taxon>Embryophyta</taxon>
        <taxon>Tracheophyta</taxon>
        <taxon>Spermatophyta</taxon>
        <taxon>Magnoliopsida</taxon>
        <taxon>eudicotyledons</taxon>
        <taxon>Gunneridae</taxon>
        <taxon>Pentapetalae</taxon>
        <taxon>rosids</taxon>
        <taxon>malvids</taxon>
        <taxon>Malvales</taxon>
        <taxon>Malvaceae</taxon>
        <taxon>Grewioideae</taxon>
        <taxon>Apeibeae</taxon>
        <taxon>Corchorus</taxon>
    </lineage>
</organism>
<evidence type="ECO:0000313" key="2">
    <source>
        <dbReference type="Proteomes" id="UP000187203"/>
    </source>
</evidence>
<dbReference type="AlphaFoldDB" id="A0A1R3L2C0"/>
<comment type="caution">
    <text evidence="1">The sequence shown here is derived from an EMBL/GenBank/DDBJ whole genome shotgun (WGS) entry which is preliminary data.</text>
</comment>
<sequence>MAMKGMFDLHCHNIFTHTHFTDNISDHIQIKFIGRHFIAFQRNSSIPNIWIGCTMHMSNIIAIRSRTKVTSIPRHHFVITNPALFIKSLIITARLLLKRIIDMRNGMSMSCYSDGPWQGRTIPVDNEVACGADVGSAIPFKATEIASK</sequence>
<dbReference type="Proteomes" id="UP000187203">
    <property type="component" value="Unassembled WGS sequence"/>
</dbReference>
<keyword evidence="2" id="KW-1185">Reference proteome</keyword>